<feature type="transmembrane region" description="Helical" evidence="1">
    <location>
        <begin position="6"/>
        <end position="24"/>
    </location>
</feature>
<accession>A0A0R2DPD0</accession>
<evidence type="ECO:0000256" key="1">
    <source>
        <dbReference type="SAM" id="Phobius"/>
    </source>
</evidence>
<proteinExistence type="predicted"/>
<keyword evidence="1" id="KW-1133">Transmembrane helix</keyword>
<dbReference type="RefSeq" id="WP_156470486.1">
    <property type="nucleotide sequence ID" value="NZ_AYZH01000015.1"/>
</dbReference>
<dbReference type="PATRIC" id="fig|1423803.3.peg.615"/>
<name>A0A0R2DPD0_9LACO</name>
<sequence length="56" mass="6371">MENIFYYAGIACLIITGLAQLFVAFQHRNWQVQPMWAIWGWLVGIGLLSIATFLAI</sequence>
<protein>
    <submittedName>
        <fullName evidence="2">Uncharacterized protein</fullName>
    </submittedName>
</protein>
<dbReference type="AlphaFoldDB" id="A0A0R2DPD0"/>
<dbReference type="EMBL" id="AYZH01000015">
    <property type="protein sequence ID" value="KRN01789.1"/>
    <property type="molecule type" value="Genomic_DNA"/>
</dbReference>
<gene>
    <name evidence="2" type="ORF">FD13_GL000618</name>
</gene>
<keyword evidence="3" id="KW-1185">Reference proteome</keyword>
<reference evidence="2 3" key="1">
    <citation type="journal article" date="2015" name="Genome Announc.">
        <title>Expanding the biotechnology potential of lactobacilli through comparative genomics of 213 strains and associated genera.</title>
        <authorList>
            <person name="Sun Z."/>
            <person name="Harris H.M."/>
            <person name="McCann A."/>
            <person name="Guo C."/>
            <person name="Argimon S."/>
            <person name="Zhang W."/>
            <person name="Yang X."/>
            <person name="Jeffery I.B."/>
            <person name="Cooney J.C."/>
            <person name="Kagawa T.F."/>
            <person name="Liu W."/>
            <person name="Song Y."/>
            <person name="Salvetti E."/>
            <person name="Wrobel A."/>
            <person name="Rasinkangas P."/>
            <person name="Parkhill J."/>
            <person name="Rea M.C."/>
            <person name="O'Sullivan O."/>
            <person name="Ritari J."/>
            <person name="Douillard F.P."/>
            <person name="Paul Ross R."/>
            <person name="Yang R."/>
            <person name="Briner A.E."/>
            <person name="Felis G.E."/>
            <person name="de Vos W.M."/>
            <person name="Barrangou R."/>
            <person name="Klaenhammer T.R."/>
            <person name="Caufield P.W."/>
            <person name="Cui Y."/>
            <person name="Zhang H."/>
            <person name="O'Toole P.W."/>
        </authorList>
    </citation>
    <scope>NUCLEOTIDE SEQUENCE [LARGE SCALE GENOMIC DNA]</scope>
    <source>
        <strain evidence="2 3">DSM 21775</strain>
    </source>
</reference>
<keyword evidence="1" id="KW-0812">Transmembrane</keyword>
<dbReference type="Proteomes" id="UP000051589">
    <property type="component" value="Unassembled WGS sequence"/>
</dbReference>
<keyword evidence="1" id="KW-0472">Membrane</keyword>
<evidence type="ECO:0000313" key="3">
    <source>
        <dbReference type="Proteomes" id="UP000051589"/>
    </source>
</evidence>
<comment type="caution">
    <text evidence="2">The sequence shown here is derived from an EMBL/GenBank/DDBJ whole genome shotgun (WGS) entry which is preliminary data.</text>
</comment>
<feature type="transmembrane region" description="Helical" evidence="1">
    <location>
        <begin position="36"/>
        <end position="55"/>
    </location>
</feature>
<evidence type="ECO:0000313" key="2">
    <source>
        <dbReference type="EMBL" id="KRN01789.1"/>
    </source>
</evidence>
<organism evidence="2 3">
    <name type="scientific">Levilactobacillus senmaizukei DSM 21775 = NBRC 103853</name>
    <dbReference type="NCBI Taxonomy" id="1423803"/>
    <lineage>
        <taxon>Bacteria</taxon>
        <taxon>Bacillati</taxon>
        <taxon>Bacillota</taxon>
        <taxon>Bacilli</taxon>
        <taxon>Lactobacillales</taxon>
        <taxon>Lactobacillaceae</taxon>
        <taxon>Levilactobacillus</taxon>
    </lineage>
</organism>